<proteinExistence type="predicted"/>
<dbReference type="Pfam" id="PF12796">
    <property type="entry name" value="Ank_2"/>
    <property type="match status" value="2"/>
</dbReference>
<keyword evidence="1" id="KW-0677">Repeat</keyword>
<evidence type="ECO:0000256" key="1">
    <source>
        <dbReference type="ARBA" id="ARBA00022737"/>
    </source>
</evidence>
<organism evidence="3 4">
    <name type="scientific">Acanthamoeba polyphaga moumouvirus</name>
    <dbReference type="NCBI Taxonomy" id="1269028"/>
    <lineage>
        <taxon>Viruses</taxon>
        <taxon>Varidnaviria</taxon>
        <taxon>Bamfordvirae</taxon>
        <taxon>Nucleocytoviricota</taxon>
        <taxon>Megaviricetes</taxon>
        <taxon>Imitervirales</taxon>
        <taxon>Mimiviridae</taxon>
        <taxon>Megamimivirinae</taxon>
        <taxon>Moumouvirus</taxon>
    </lineage>
</organism>
<dbReference type="PROSITE" id="PS50297">
    <property type="entry name" value="ANK_REP_REGION"/>
    <property type="match status" value="3"/>
</dbReference>
<dbReference type="Gene3D" id="1.25.40.20">
    <property type="entry name" value="Ankyrin repeat-containing domain"/>
    <property type="match status" value="1"/>
</dbReference>
<name>L7RE56_9VIRU</name>
<dbReference type="PANTHER" id="PTHR44207">
    <property type="entry name" value="SURFACE ANTIGEN BSPA-LIKE-RELATED"/>
    <property type="match status" value="1"/>
</dbReference>
<dbReference type="EMBL" id="JX962719">
    <property type="protein sequence ID" value="AGC02418.1"/>
    <property type="molecule type" value="Genomic_DNA"/>
</dbReference>
<reference evidence="3 4" key="1">
    <citation type="journal article" date="2012" name="Genome Biol. Evol.">
        <title>Related Giant Viruses in Distant Locations and Different Habitats: Acanthamoeba polyphaga moumouvirus Represents a Third Lineage of the Mimiviridae That Is Close to the Megavirus Lineage.</title>
        <authorList>
            <person name="Yoosuf N."/>
            <person name="Yutin N."/>
            <person name="Colson P."/>
            <person name="Shabalina S.A."/>
            <person name="Pagnier I."/>
            <person name="Robert C."/>
            <person name="Azza S."/>
            <person name="Klose T."/>
            <person name="Wong J."/>
            <person name="Rossmann M.G."/>
            <person name="La Scola B."/>
            <person name="Raoult D."/>
            <person name="Koonin E.V."/>
        </authorList>
    </citation>
    <scope>NUCLEOTIDE SEQUENCE [LARGE SCALE GENOMIC DNA]</scope>
    <source>
        <strain evidence="3 4">M10A</strain>
    </source>
</reference>
<dbReference type="OrthoDB" id="30110at10239"/>
<accession>L7RE56</accession>
<dbReference type="Proteomes" id="UP000201640">
    <property type="component" value="Segment"/>
</dbReference>
<dbReference type="InterPro" id="IPR002110">
    <property type="entry name" value="Ankyrin_rpt"/>
</dbReference>
<keyword evidence="2" id="KW-0040">ANK repeat</keyword>
<evidence type="ECO:0000256" key="2">
    <source>
        <dbReference type="ARBA" id="ARBA00023043"/>
    </source>
</evidence>
<gene>
    <name evidence="3" type="ORF">Moumou_00903</name>
</gene>
<dbReference type="PRINTS" id="PR01415">
    <property type="entry name" value="ANKYRIN"/>
</dbReference>
<dbReference type="RefSeq" id="YP_007354854.1">
    <property type="nucleotide sequence ID" value="NC_020104.1"/>
</dbReference>
<protein>
    <submittedName>
        <fullName evidence="3">Ankyrin repeat protein</fullName>
    </submittedName>
</protein>
<dbReference type="InterPro" id="IPR036770">
    <property type="entry name" value="Ankyrin_rpt-contain_sf"/>
</dbReference>
<keyword evidence="4" id="KW-1185">Reference proteome</keyword>
<sequence length="334" mass="38685">MEFNDIKTTGKLYFTITNESETKNGIQLKDGLNIIETSEEIPLEFDCGYKPVVPNLLYFNEPDDICEYMAYGVYLREVYLPDDPKLRITKMYNFPCGKSMMYGANMIILGKRYSLSDPKTYEYIKNCGGDLRCDGDNALLVAAENGYLEVVKYLINQGLDVRSDFDYALRSAAEKGHIDVVKILLENGADISSHNHWPLKFAALEGQFEMVKYLISKGADVRADNYKAIKFAHDNNHDEIVDYLLDLCPELHINDTKENEDNQLENKKKLENRKFIKNHHGYQTHFEMDKEFDDIKLKKIFDKLDNIVLNQAKKFFIDKNIKHSSINTYKPIFC</sequence>
<evidence type="ECO:0000313" key="3">
    <source>
        <dbReference type="EMBL" id="AGC02418.1"/>
    </source>
</evidence>
<dbReference type="SMART" id="SM00248">
    <property type="entry name" value="ANK"/>
    <property type="match status" value="4"/>
</dbReference>
<dbReference type="GeneID" id="14446157"/>
<evidence type="ECO:0000313" key="4">
    <source>
        <dbReference type="Proteomes" id="UP000201640"/>
    </source>
</evidence>
<dbReference type="KEGG" id="vg:14446157"/>
<dbReference type="SUPFAM" id="SSF48403">
    <property type="entry name" value="Ankyrin repeat"/>
    <property type="match status" value="1"/>
</dbReference>
<dbReference type="PROSITE" id="PS50088">
    <property type="entry name" value="ANK_REPEAT"/>
    <property type="match status" value="3"/>
</dbReference>